<dbReference type="SUPFAM" id="SSF53254">
    <property type="entry name" value="Phosphoglycerate mutase-like"/>
    <property type="match status" value="1"/>
</dbReference>
<dbReference type="AlphaFoldDB" id="A0A4S8L8A1"/>
<organism evidence="1 2">
    <name type="scientific">Dendrothele bispora (strain CBS 962.96)</name>
    <dbReference type="NCBI Taxonomy" id="1314807"/>
    <lineage>
        <taxon>Eukaryota</taxon>
        <taxon>Fungi</taxon>
        <taxon>Dikarya</taxon>
        <taxon>Basidiomycota</taxon>
        <taxon>Agaricomycotina</taxon>
        <taxon>Agaricomycetes</taxon>
        <taxon>Agaricomycetidae</taxon>
        <taxon>Agaricales</taxon>
        <taxon>Agaricales incertae sedis</taxon>
        <taxon>Dendrothele</taxon>
    </lineage>
</organism>
<gene>
    <name evidence="1" type="ORF">K435DRAFT_783568</name>
</gene>
<dbReference type="PANTHER" id="PTHR48100">
    <property type="entry name" value="BROAD-SPECIFICITY PHOSPHATASE YOR283W-RELATED"/>
    <property type="match status" value="1"/>
</dbReference>
<dbReference type="InterPro" id="IPR013078">
    <property type="entry name" value="His_Pase_superF_clade-1"/>
</dbReference>
<evidence type="ECO:0000313" key="2">
    <source>
        <dbReference type="Proteomes" id="UP000297245"/>
    </source>
</evidence>
<dbReference type="GO" id="GO:0016791">
    <property type="term" value="F:phosphatase activity"/>
    <property type="evidence" value="ECO:0007669"/>
    <property type="project" value="TreeGrafter"/>
</dbReference>
<reference evidence="1 2" key="1">
    <citation type="journal article" date="2019" name="Nat. Ecol. Evol.">
        <title>Megaphylogeny resolves global patterns of mushroom evolution.</title>
        <authorList>
            <person name="Varga T."/>
            <person name="Krizsan K."/>
            <person name="Foldi C."/>
            <person name="Dima B."/>
            <person name="Sanchez-Garcia M."/>
            <person name="Sanchez-Ramirez S."/>
            <person name="Szollosi G.J."/>
            <person name="Szarkandi J.G."/>
            <person name="Papp V."/>
            <person name="Albert L."/>
            <person name="Andreopoulos W."/>
            <person name="Angelini C."/>
            <person name="Antonin V."/>
            <person name="Barry K.W."/>
            <person name="Bougher N.L."/>
            <person name="Buchanan P."/>
            <person name="Buyck B."/>
            <person name="Bense V."/>
            <person name="Catcheside P."/>
            <person name="Chovatia M."/>
            <person name="Cooper J."/>
            <person name="Damon W."/>
            <person name="Desjardin D."/>
            <person name="Finy P."/>
            <person name="Geml J."/>
            <person name="Haridas S."/>
            <person name="Hughes K."/>
            <person name="Justo A."/>
            <person name="Karasinski D."/>
            <person name="Kautmanova I."/>
            <person name="Kiss B."/>
            <person name="Kocsube S."/>
            <person name="Kotiranta H."/>
            <person name="LaButti K.M."/>
            <person name="Lechner B.E."/>
            <person name="Liimatainen K."/>
            <person name="Lipzen A."/>
            <person name="Lukacs Z."/>
            <person name="Mihaltcheva S."/>
            <person name="Morgado L.N."/>
            <person name="Niskanen T."/>
            <person name="Noordeloos M.E."/>
            <person name="Ohm R.A."/>
            <person name="Ortiz-Santana B."/>
            <person name="Ovrebo C."/>
            <person name="Racz N."/>
            <person name="Riley R."/>
            <person name="Savchenko A."/>
            <person name="Shiryaev A."/>
            <person name="Soop K."/>
            <person name="Spirin V."/>
            <person name="Szebenyi C."/>
            <person name="Tomsovsky M."/>
            <person name="Tulloss R.E."/>
            <person name="Uehling J."/>
            <person name="Grigoriev I.V."/>
            <person name="Vagvolgyi C."/>
            <person name="Papp T."/>
            <person name="Martin F.M."/>
            <person name="Miettinen O."/>
            <person name="Hibbett D.S."/>
            <person name="Nagy L.G."/>
        </authorList>
    </citation>
    <scope>NUCLEOTIDE SEQUENCE [LARGE SCALE GENOMIC DNA]</scope>
    <source>
        <strain evidence="1 2">CBS 962.96</strain>
    </source>
</reference>
<dbReference type="OrthoDB" id="496981at2759"/>
<dbReference type="Gene3D" id="3.40.50.1240">
    <property type="entry name" value="Phosphoglycerate mutase-like"/>
    <property type="match status" value="1"/>
</dbReference>
<protein>
    <submittedName>
        <fullName evidence="1">Phosphoglycerate mutase-like protein</fullName>
    </submittedName>
</protein>
<dbReference type="Pfam" id="PF00300">
    <property type="entry name" value="His_Phos_1"/>
    <property type="match status" value="1"/>
</dbReference>
<dbReference type="PANTHER" id="PTHR48100:SF1">
    <property type="entry name" value="HISTIDINE PHOSPHATASE FAMILY PROTEIN-RELATED"/>
    <property type="match status" value="1"/>
</dbReference>
<accession>A0A4S8L8A1</accession>
<evidence type="ECO:0000313" key="1">
    <source>
        <dbReference type="EMBL" id="THU84942.1"/>
    </source>
</evidence>
<dbReference type="InterPro" id="IPR050275">
    <property type="entry name" value="PGM_Phosphatase"/>
</dbReference>
<dbReference type="Proteomes" id="UP000297245">
    <property type="component" value="Unassembled WGS sequence"/>
</dbReference>
<name>A0A4S8L8A1_DENBC</name>
<sequence length="294" mass="33241">MPPRSYQAVSGFFVQDEATDPSTVGPLPPRFGLIDDSPERWKLLETKIRQMNDVEPGVSYKVIIFGRHGQGWHNVGESKYGTEAWDEYWSKLDGDGEITWGPDAELTPLGEDQARSVTSAWKSELPFDIPVPKRNARFCSPMTRAFSTYSLTFAFENEGLKLQGDQKPVILENCREEYGEHTCDKRRTKTYIRERFPDFSIRGGISADTGVFTEFSEEDELWLADQREADNHVATRAKTVLDRIFDSHELKSEYFISVTAHGGIINGFLRSMDRPSYSLPTGGVLPVVVKCIIS</sequence>
<dbReference type="SMART" id="SM00855">
    <property type="entry name" value="PGAM"/>
    <property type="match status" value="1"/>
</dbReference>
<dbReference type="EMBL" id="ML179573">
    <property type="protein sequence ID" value="THU84942.1"/>
    <property type="molecule type" value="Genomic_DNA"/>
</dbReference>
<dbReference type="GO" id="GO:0005737">
    <property type="term" value="C:cytoplasm"/>
    <property type="evidence" value="ECO:0007669"/>
    <property type="project" value="TreeGrafter"/>
</dbReference>
<keyword evidence="2" id="KW-1185">Reference proteome</keyword>
<dbReference type="InterPro" id="IPR029033">
    <property type="entry name" value="His_PPase_superfam"/>
</dbReference>
<proteinExistence type="predicted"/>